<dbReference type="PANTHER" id="PTHR33785:SF12">
    <property type="entry name" value="DUF1685 FAMILY PROTEIN"/>
    <property type="match status" value="1"/>
</dbReference>
<dbReference type="Proteomes" id="UP000315295">
    <property type="component" value="Unassembled WGS sequence"/>
</dbReference>
<dbReference type="EMBL" id="VIEB01000081">
    <property type="protein sequence ID" value="TQE07750.1"/>
    <property type="molecule type" value="Genomic_DNA"/>
</dbReference>
<comment type="caution">
    <text evidence="1">The sequence shown here is derived from an EMBL/GenBank/DDBJ whole genome shotgun (WGS) entry which is preliminary data.</text>
</comment>
<reference evidence="1 2" key="1">
    <citation type="journal article" date="2019" name="G3 (Bethesda)">
        <title>Sequencing of a Wild Apple (Malus baccata) Genome Unravels the Differences Between Cultivated and Wild Apple Species Regarding Disease Resistance and Cold Tolerance.</title>
        <authorList>
            <person name="Chen X."/>
        </authorList>
    </citation>
    <scope>NUCLEOTIDE SEQUENCE [LARGE SCALE GENOMIC DNA]</scope>
    <source>
        <strain evidence="2">cv. Shandingzi</strain>
        <tissue evidence="1">Leaves</tissue>
    </source>
</reference>
<evidence type="ECO:0000313" key="2">
    <source>
        <dbReference type="Proteomes" id="UP000315295"/>
    </source>
</evidence>
<dbReference type="PANTHER" id="PTHR33785">
    <property type="entry name" value="OS06G0550800 PROTEIN"/>
    <property type="match status" value="1"/>
</dbReference>
<organism evidence="1 2">
    <name type="scientific">Malus baccata</name>
    <name type="common">Siberian crab apple</name>
    <name type="synonym">Pyrus baccata</name>
    <dbReference type="NCBI Taxonomy" id="106549"/>
    <lineage>
        <taxon>Eukaryota</taxon>
        <taxon>Viridiplantae</taxon>
        <taxon>Streptophyta</taxon>
        <taxon>Embryophyta</taxon>
        <taxon>Tracheophyta</taxon>
        <taxon>Spermatophyta</taxon>
        <taxon>Magnoliopsida</taxon>
        <taxon>eudicotyledons</taxon>
        <taxon>Gunneridae</taxon>
        <taxon>Pentapetalae</taxon>
        <taxon>rosids</taxon>
        <taxon>fabids</taxon>
        <taxon>Rosales</taxon>
        <taxon>Rosaceae</taxon>
        <taxon>Amygdaloideae</taxon>
        <taxon>Maleae</taxon>
        <taxon>Malus</taxon>
    </lineage>
</organism>
<proteinExistence type="predicted"/>
<name>A0A540NB83_MALBA</name>
<evidence type="ECO:0000313" key="1">
    <source>
        <dbReference type="EMBL" id="TQE07750.1"/>
    </source>
</evidence>
<gene>
    <name evidence="1" type="ORF">C1H46_006683</name>
</gene>
<accession>A0A540NB83</accession>
<dbReference type="AlphaFoldDB" id="A0A540NB83"/>
<dbReference type="STRING" id="106549.A0A540NB83"/>
<sequence length="175" mass="20207">MMNLRVHVRSFLLRFLYEYTTMFYSEKYDEFTSTCALVSASFSLRVHHHVSSKYPPKGTSFGLKAGQTTQVGDLMKLSSKQFISTIWDSLNVPFTNGEDSKILIRLGGNMVVLGCSLDIYASAITRPYLSEAWEVREKRKIEKPLMNWRFPALENEIDMKDNPKWWAYTVASTVR</sequence>
<keyword evidence="2" id="KW-1185">Reference proteome</keyword>
<protein>
    <submittedName>
        <fullName evidence="1">Uncharacterized protein</fullName>
    </submittedName>
</protein>